<feature type="transmembrane region" description="Helical" evidence="2">
    <location>
        <begin position="348"/>
        <end position="371"/>
    </location>
</feature>
<sequence length="959" mass="104911">MSRKKRKILFGSLLIGVFTFIISTPLVANAGLFDGLFGDDTEEIVTFLREHSDWLQYGSFLTIILHEVGWLLVKLFYVLTSFLEGLVPESLSLLDFLEDAGLDSVATAIINDLVVVLIILTLVFIGFKTVIAKEPPNFKSVGVNIFISAFLILGLPTLMNTMQDISIEFYDSTQKGENNGDVTSLAWGLVQDNTADLFYVAQSGFDLISNNSSNNVKNSLTPDIFLSTNLTELVTPDVVDDLESPSNEVNSLKYTLSNDGLGNHTAIEIDSSLLSWFSDSFEAGYFRYPAKFYPMLIGLLALSVAYLFTLFVFITTVIEIAIKRVVALFVFATDLESGQRTKMVLKDIMNAFLLIALTGLNLKIYTLFLTYLGTTDVNLVLYIIAIVSATFVLIKGSSTIMRYFGVDVGVKDGLAQVAGAFAVGKALAGMGQGKGKTGKNKTDSKDAKSQLNQQAEEEALSINDTGTEQTKQKSIGDALKNSINSAGKKAGYLSNRGIGGALEDVAKGTKEKMTDSINQKGQSLSNGVSDIKNGWKEGVNDIKSGWKEGINEGVAAGNQNRARWDQQKEQSPSINDQEVNTNQLESESSTDKEGINQANNVANKGNQEENGSNDLNNNKQTNEEILADMKLNDAMNKNATGNLNMDAEVNGTDLEQIKHGNSSGNEQSNEDILANMKLDDSIQPKNADGKMNMQTQSDNAQPTNDTNMLQQNIATDMKANSMPLNEKGEVTANMKVNPSENGVQQLSGSANPKGQQEVHRVLQKVEKTSFDNPESAKQSIIQEVQQSSSFGSNDMKQKVIQDIERSGIATPEQVQQNVQQVLTSARLPQDTQNSIQRVIQEVQTSGLSSPETAKTKVIQEVEKASFENETMKQNVIQDIQRAFNATPEQTEQNIKQTISAATNDIPQAQSKESTSKVIEEKVAKNKGDSKYFGSLLGSNMETETVQPRKNSRFEKFNKE</sequence>
<dbReference type="Pfam" id="PF26635">
    <property type="entry name" value="DUF8208"/>
    <property type="match status" value="1"/>
</dbReference>
<geneLocation type="plasmid" evidence="4 5">
    <name>unnamed1</name>
</geneLocation>
<evidence type="ECO:0000256" key="2">
    <source>
        <dbReference type="SAM" id="Phobius"/>
    </source>
</evidence>
<dbReference type="GeneID" id="71516525"/>
<evidence type="ECO:0000313" key="4">
    <source>
        <dbReference type="EMBL" id="APC50394.1"/>
    </source>
</evidence>
<reference evidence="4 5" key="1">
    <citation type="submission" date="2016-11" db="EMBL/GenBank/DDBJ databases">
        <title>Complete genome sequencing of Virgibacillus halodenitrificans PDB-F2.</title>
        <authorList>
            <person name="Sun Z."/>
            <person name="Zhou Y."/>
            <person name="Li H."/>
        </authorList>
    </citation>
    <scope>NUCLEOTIDE SEQUENCE [LARGE SCALE GENOMIC DNA]</scope>
    <source>
        <strain evidence="4 5">PDB-F2</strain>
        <plasmid evidence="4 5">unnamed1</plasmid>
    </source>
</reference>
<protein>
    <recommendedName>
        <fullName evidence="3">DUF8208 domain-containing protein</fullName>
    </recommendedName>
</protein>
<keyword evidence="2" id="KW-0472">Membrane</keyword>
<name>A0AAC9NNA4_VIRHA</name>
<feature type="transmembrane region" description="Helical" evidence="2">
    <location>
        <begin position="377"/>
        <end position="394"/>
    </location>
</feature>
<accession>A0AAC9NNA4</accession>
<keyword evidence="4" id="KW-0614">Plasmid</keyword>
<dbReference type="EMBL" id="CP017963">
    <property type="protein sequence ID" value="APC50394.1"/>
    <property type="molecule type" value="Genomic_DNA"/>
</dbReference>
<evidence type="ECO:0000259" key="3">
    <source>
        <dbReference type="Pfam" id="PF26635"/>
    </source>
</evidence>
<keyword evidence="2" id="KW-0812">Transmembrane</keyword>
<dbReference type="RefSeq" id="WP_071650114.1">
    <property type="nucleotide sequence ID" value="NZ_CP017963.1"/>
</dbReference>
<feature type="region of interest" description="Disordered" evidence="1">
    <location>
        <begin position="512"/>
        <end position="533"/>
    </location>
</feature>
<evidence type="ECO:0000313" key="5">
    <source>
        <dbReference type="Proteomes" id="UP000182945"/>
    </source>
</evidence>
<feature type="domain" description="DUF8208" evidence="3">
    <location>
        <begin position="56"/>
        <end position="421"/>
    </location>
</feature>
<evidence type="ECO:0000256" key="1">
    <source>
        <dbReference type="SAM" id="MobiDB-lite"/>
    </source>
</evidence>
<feature type="transmembrane region" description="Helical" evidence="2">
    <location>
        <begin position="113"/>
        <end position="132"/>
    </location>
</feature>
<proteinExistence type="predicted"/>
<feature type="compositionally biased region" description="Polar residues" evidence="1">
    <location>
        <begin position="515"/>
        <end position="528"/>
    </location>
</feature>
<feature type="compositionally biased region" description="Polar residues" evidence="1">
    <location>
        <begin position="462"/>
        <end position="473"/>
    </location>
</feature>
<organism evidence="4 5">
    <name type="scientific">Virgibacillus halodenitrificans</name>
    <name type="common">Bacillus halodenitrificans</name>
    <dbReference type="NCBI Taxonomy" id="1482"/>
    <lineage>
        <taxon>Bacteria</taxon>
        <taxon>Bacillati</taxon>
        <taxon>Bacillota</taxon>
        <taxon>Bacilli</taxon>
        <taxon>Bacillales</taxon>
        <taxon>Bacillaceae</taxon>
        <taxon>Virgibacillus</taxon>
    </lineage>
</organism>
<dbReference type="Proteomes" id="UP000182945">
    <property type="component" value="Plasmid unnamed1"/>
</dbReference>
<feature type="region of interest" description="Disordered" evidence="1">
    <location>
        <begin position="430"/>
        <end position="473"/>
    </location>
</feature>
<feature type="transmembrane region" description="Helical" evidence="2">
    <location>
        <begin position="138"/>
        <end position="158"/>
    </location>
</feature>
<feature type="region of interest" description="Disordered" evidence="1">
    <location>
        <begin position="558"/>
        <end position="594"/>
    </location>
</feature>
<dbReference type="NCBIfam" id="NF045890">
    <property type="entry name" value="conj_pls20_p028"/>
    <property type="match status" value="1"/>
</dbReference>
<dbReference type="InterPro" id="IPR058521">
    <property type="entry name" value="DUF8208"/>
</dbReference>
<feature type="compositionally biased region" description="Polar residues" evidence="1">
    <location>
        <begin position="569"/>
        <end position="587"/>
    </location>
</feature>
<dbReference type="InterPro" id="IPR058066">
    <property type="entry name" value="pXO2-14_N"/>
</dbReference>
<feature type="transmembrane region" description="Helical" evidence="2">
    <location>
        <begin position="292"/>
        <end position="314"/>
    </location>
</feature>
<gene>
    <name evidence="4" type="ORF">BME96_19115</name>
</gene>
<keyword evidence="2" id="KW-1133">Transmembrane helix</keyword>
<dbReference type="KEGG" id="vhl:BME96_19115"/>
<dbReference type="AlphaFoldDB" id="A0AAC9NNA4"/>